<evidence type="ECO:0000313" key="5">
    <source>
        <dbReference type="Proteomes" id="UP000838412"/>
    </source>
</evidence>
<feature type="compositionally biased region" description="Polar residues" evidence="2">
    <location>
        <begin position="419"/>
        <end position="433"/>
    </location>
</feature>
<dbReference type="Gene3D" id="4.10.830.40">
    <property type="match status" value="1"/>
</dbReference>
<feature type="compositionally biased region" description="Low complexity" evidence="2">
    <location>
        <begin position="180"/>
        <end position="189"/>
    </location>
</feature>
<keyword evidence="1" id="KW-0479">Metal-binding</keyword>
<name>A0A8J9YZT8_BRALA</name>
<dbReference type="SMART" id="SM00336">
    <property type="entry name" value="BBOX"/>
    <property type="match status" value="1"/>
</dbReference>
<feature type="region of interest" description="Disordered" evidence="2">
    <location>
        <begin position="779"/>
        <end position="807"/>
    </location>
</feature>
<keyword evidence="1" id="KW-0863">Zinc-finger</keyword>
<keyword evidence="1" id="KW-0862">Zinc</keyword>
<dbReference type="OrthoDB" id="6226111at2759"/>
<feature type="domain" description="B box-type" evidence="3">
    <location>
        <begin position="131"/>
        <end position="177"/>
    </location>
</feature>
<feature type="region of interest" description="Disordered" evidence="2">
    <location>
        <begin position="256"/>
        <end position="299"/>
    </location>
</feature>
<dbReference type="PANTHER" id="PTHR28634:SF1">
    <property type="entry name" value="ZINC FINGER B-BOX DOMAIN-CONTAINING PROTEIN 1"/>
    <property type="match status" value="1"/>
</dbReference>
<feature type="region of interest" description="Disordered" evidence="2">
    <location>
        <begin position="1"/>
        <end position="21"/>
    </location>
</feature>
<evidence type="ECO:0000256" key="2">
    <source>
        <dbReference type="SAM" id="MobiDB-lite"/>
    </source>
</evidence>
<feature type="compositionally biased region" description="Basic and acidic residues" evidence="2">
    <location>
        <begin position="709"/>
        <end position="720"/>
    </location>
</feature>
<feature type="region of interest" description="Disordered" evidence="2">
    <location>
        <begin position="662"/>
        <end position="760"/>
    </location>
</feature>
<feature type="compositionally biased region" description="Low complexity" evidence="2">
    <location>
        <begin position="217"/>
        <end position="227"/>
    </location>
</feature>
<feature type="compositionally biased region" description="Basic and acidic residues" evidence="2">
    <location>
        <begin position="450"/>
        <end position="477"/>
    </location>
</feature>
<feature type="compositionally biased region" description="Low complexity" evidence="2">
    <location>
        <begin position="480"/>
        <end position="490"/>
    </location>
</feature>
<sequence length="921" mass="102709">MYSGAPGFSFTPSNKEPASMRLHRKDVKEVRAQNLQLEVDNQEMEARLHQLKVAMRMEKEERERQGGTIWQSGKKGSLTTHAQDVLKKRSDKKPRKLKVLKDEPIEPVQKTSARSSFSASILANTTSTARVKGTPCGQCEAKKAVLLCEDCGELYCTACFAQFHMKGALRSHNAIPYKEGSSPSSGSQSARKMTPSLSKLGKQKKVDSKEMEDPGRRASPAGASAGDSSEDSVLLQGDYDEAASAASFQQALSEWRAGKSAGKTKQETRSQQGADRRTSVEVSDSGCGTADDRKRTTTPVEIHFQQHSISYMDKLLLRKHRREDVPALPTSDQANGNSHDMKKAWAEDQDDQQIFFLSDEEEEHQRIRQMFHHTGSSKQTTPDYSRQDTDVLITELSEVMSTPGVEETSTFMVDEGDDVSQQTERPMSSSSIQIEEAFVPISAQPNPQPENKDKDASSKKETQSRPKSQSSRERLEQKLQQQKSASSAHAPTRPEGKPSTERQRSGRQRRPISRTKLGQTKGKAQSESMILESYTPRVRMHAIRRAESLPTRQEPILPGGGITTQPSQALRATSRLSTNPLHRYEEGLTDFFLVGVKKAENSATPEIQEPPEHHKKILDATFKGSSDDVDSTGFSFWRPESSVADHTVIHFMDFGIQDFLKGGDGFSPPKDEAEELVSPPEPGVITLNAPPPRRWSSDEMEGVMEQCPEDDRPPSGDLRRSPSPQPKWKQNGTRGSKEGKRSPRTTLSPSNHVDFDDAEEANEISLYQRAVRRKSCDLVKVDKSIPERSESHDLGNERNVESRLGDNLADFDRLSDDHEQDDRETLDQLEWELASQTGRVTADGQISRMSMVSPDGAELDTDTELGIHQDDGRGTGLSSSYDDVDLGHRLSEEDLMADFEEVEKQLQREEHEDQEDVKALH</sequence>
<dbReference type="EMBL" id="OV696699">
    <property type="protein sequence ID" value="CAH1244783.1"/>
    <property type="molecule type" value="Genomic_DNA"/>
</dbReference>
<proteinExistence type="predicted"/>
<feature type="region of interest" description="Disordered" evidence="2">
    <location>
        <begin position="178"/>
        <end position="232"/>
    </location>
</feature>
<feature type="region of interest" description="Disordered" evidence="2">
    <location>
        <begin position="397"/>
        <end position="532"/>
    </location>
</feature>
<dbReference type="Pfam" id="PF22586">
    <property type="entry name" value="ANCHR-like_BBOX"/>
    <property type="match status" value="1"/>
</dbReference>
<dbReference type="InterPro" id="IPR000315">
    <property type="entry name" value="Znf_B-box"/>
</dbReference>
<keyword evidence="5" id="KW-1185">Reference proteome</keyword>
<protein>
    <submittedName>
        <fullName evidence="4">ZBBX protein</fullName>
    </submittedName>
</protein>
<evidence type="ECO:0000259" key="3">
    <source>
        <dbReference type="PROSITE" id="PS50119"/>
    </source>
</evidence>
<evidence type="ECO:0000313" key="4">
    <source>
        <dbReference type="EMBL" id="CAH1244781.1"/>
    </source>
</evidence>
<reference evidence="4" key="1">
    <citation type="submission" date="2022-01" db="EMBL/GenBank/DDBJ databases">
        <authorList>
            <person name="Braso-Vives M."/>
        </authorList>
    </citation>
    <scope>NUCLEOTIDE SEQUENCE</scope>
</reference>
<feature type="compositionally biased region" description="Basic and acidic residues" evidence="2">
    <location>
        <begin position="264"/>
        <end position="279"/>
    </location>
</feature>
<feature type="compositionally biased region" description="Basic and acidic residues" evidence="2">
    <location>
        <begin position="492"/>
        <end position="504"/>
    </location>
</feature>
<feature type="compositionally biased region" description="Polar residues" evidence="2">
    <location>
        <begin position="516"/>
        <end position="528"/>
    </location>
</feature>
<dbReference type="AlphaFoldDB" id="A0A8J9YZT8"/>
<gene>
    <name evidence="4" type="primary">ZBBX</name>
    <name evidence="4" type="ORF">BLAG_LOCUS7338</name>
</gene>
<dbReference type="GO" id="GO:0008270">
    <property type="term" value="F:zinc ion binding"/>
    <property type="evidence" value="ECO:0007669"/>
    <property type="project" value="UniProtKB-KW"/>
</dbReference>
<dbReference type="CDD" id="cd19818">
    <property type="entry name" value="Bbox1_ZBBX"/>
    <property type="match status" value="1"/>
</dbReference>
<accession>A0A8J9YZT8</accession>
<feature type="region of interest" description="Disordered" evidence="2">
    <location>
        <begin position="902"/>
        <end position="921"/>
    </location>
</feature>
<dbReference type="InterPro" id="IPR037688">
    <property type="entry name" value="ZBBX"/>
</dbReference>
<feature type="region of interest" description="Disordered" evidence="2">
    <location>
        <begin position="60"/>
        <end position="81"/>
    </location>
</feature>
<dbReference type="SUPFAM" id="SSF57845">
    <property type="entry name" value="B-box zinc-binding domain"/>
    <property type="match status" value="1"/>
</dbReference>
<dbReference type="EMBL" id="OV696699">
    <property type="protein sequence ID" value="CAH1244781.1"/>
    <property type="molecule type" value="Genomic_DNA"/>
</dbReference>
<dbReference type="PROSITE" id="PS50119">
    <property type="entry name" value="ZF_BBOX"/>
    <property type="match status" value="1"/>
</dbReference>
<dbReference type="FunFam" id="4.10.830.40:FF:000010">
    <property type="match status" value="1"/>
</dbReference>
<organism evidence="4 5">
    <name type="scientific">Branchiostoma lanceolatum</name>
    <name type="common">Common lancelet</name>
    <name type="synonym">Amphioxus lanceolatum</name>
    <dbReference type="NCBI Taxonomy" id="7740"/>
    <lineage>
        <taxon>Eukaryota</taxon>
        <taxon>Metazoa</taxon>
        <taxon>Chordata</taxon>
        <taxon>Cephalochordata</taxon>
        <taxon>Leptocardii</taxon>
        <taxon>Amphioxiformes</taxon>
        <taxon>Branchiostomatidae</taxon>
        <taxon>Branchiostoma</taxon>
    </lineage>
</organism>
<feature type="region of interest" description="Disordered" evidence="2">
    <location>
        <begin position="853"/>
        <end position="894"/>
    </location>
</feature>
<feature type="compositionally biased region" description="Basic and acidic residues" evidence="2">
    <location>
        <begin position="204"/>
        <end position="216"/>
    </location>
</feature>
<evidence type="ECO:0000256" key="1">
    <source>
        <dbReference type="PROSITE-ProRule" id="PRU00024"/>
    </source>
</evidence>
<dbReference type="PANTHER" id="PTHR28634">
    <property type="entry name" value="ZINC FINGER B-BOX DOMAIN-CONTAINING PROTEIN 1"/>
    <property type="match status" value="1"/>
</dbReference>
<dbReference type="Proteomes" id="UP000838412">
    <property type="component" value="Chromosome 14"/>
</dbReference>